<name>A0A5E8B2I4_9ASCO</name>
<sequence>MLRASVIITSPVAVIKELLENSLDAGASSVQITIDQTTLGCVSVSDNGTGIAPTDRGVAAAASATSKIRTYEDIETTTTLGFRGEALAAIADISGSSTSGGMTMTTRVASEKVAVQWRVDCGGRALSGSLAHVAAPVGTSVTVENLFARYPVRRKILLAECRQTLRAASKLVLEYALVYPNARLEFRVREVGGVRRTGGSNQTRVYNCGRTALERLAGVFGTKAVKHLISGEIYDSGEGGGTWKWRYVVPVRVGDEMGNGTTPVTNVFAINGRPMRGKHGHALRLVKRINERVCDRRVWVVCVEIPEGWMDVNVEPGKDDIVLRDIEEVEVRIEMFLERVLGGQGAIQGLVRPVEKIVRSVKRSAIPVERQAVISIKRLDIPIERPEPKDCRVVLSTQVEKKLAMFSGAKVGLHETARPKPAIVATIRATLPRMNAIGKSMSRHDGTKQQGLRVSDFDAVRRHGRESTQRRFGLGDLGKKKVCLSVQPRRDEEGGNKDQDMKYLVDAAARAKNTTLEKFLGPKRGLEVVKKITGKVCTIQEGKKKEEEEEEEEEEKEIKIYARFVKGRLRKYGMEVERIKEIEEKEFVGSVEEVLGSLLGEFQAVQEVVKPCGGLWARIVYVG</sequence>
<dbReference type="OrthoDB" id="10263226at2759"/>
<dbReference type="Pfam" id="PF13589">
    <property type="entry name" value="HATPase_c_3"/>
    <property type="match status" value="1"/>
</dbReference>
<dbReference type="RefSeq" id="XP_031850783.1">
    <property type="nucleotide sequence ID" value="XM_031994892.1"/>
</dbReference>
<dbReference type="GO" id="GO:0030983">
    <property type="term" value="F:mismatched DNA binding"/>
    <property type="evidence" value="ECO:0007669"/>
    <property type="project" value="InterPro"/>
</dbReference>
<dbReference type="GO" id="GO:0140664">
    <property type="term" value="F:ATP-dependent DNA damage sensor activity"/>
    <property type="evidence" value="ECO:0007669"/>
    <property type="project" value="InterPro"/>
</dbReference>
<dbReference type="InterPro" id="IPR038973">
    <property type="entry name" value="MutL/Mlh/Pms-like"/>
</dbReference>
<evidence type="ECO:0000256" key="2">
    <source>
        <dbReference type="ARBA" id="ARBA00022763"/>
    </source>
</evidence>
<organism evidence="5 6">
    <name type="scientific">Magnusiomyces paraingens</name>
    <dbReference type="NCBI Taxonomy" id="2606893"/>
    <lineage>
        <taxon>Eukaryota</taxon>
        <taxon>Fungi</taxon>
        <taxon>Dikarya</taxon>
        <taxon>Ascomycota</taxon>
        <taxon>Saccharomycotina</taxon>
        <taxon>Dipodascomycetes</taxon>
        <taxon>Dipodascales</taxon>
        <taxon>Dipodascaceae</taxon>
        <taxon>Magnusiomyces</taxon>
    </lineage>
</organism>
<keyword evidence="3" id="KW-0234">DNA repair</keyword>
<comment type="similarity">
    <text evidence="1">Belongs to the DNA mismatch repair MutL/HexB family.</text>
</comment>
<gene>
    <name evidence="5" type="ORF">SAPINGB_P000168</name>
</gene>
<reference evidence="5 6" key="1">
    <citation type="submission" date="2019-09" db="EMBL/GenBank/DDBJ databases">
        <authorList>
            <person name="Brejova B."/>
        </authorList>
    </citation>
    <scope>NUCLEOTIDE SEQUENCE [LARGE SCALE GENOMIC DNA]</scope>
</reference>
<dbReference type="SMART" id="SM01340">
    <property type="entry name" value="DNA_mis_repair"/>
    <property type="match status" value="1"/>
</dbReference>
<dbReference type="GO" id="GO:0061982">
    <property type="term" value="P:meiosis I cell cycle process"/>
    <property type="evidence" value="ECO:0007669"/>
    <property type="project" value="UniProtKB-ARBA"/>
</dbReference>
<proteinExistence type="inferred from homology"/>
<evidence type="ECO:0000313" key="6">
    <source>
        <dbReference type="Proteomes" id="UP000398389"/>
    </source>
</evidence>
<protein>
    <recommendedName>
        <fullName evidence="4">DNA mismatch repair protein S5 domain-containing protein</fullName>
    </recommendedName>
</protein>
<dbReference type="Proteomes" id="UP000398389">
    <property type="component" value="Unassembled WGS sequence"/>
</dbReference>
<evidence type="ECO:0000256" key="3">
    <source>
        <dbReference type="ARBA" id="ARBA00023204"/>
    </source>
</evidence>
<dbReference type="PANTHER" id="PTHR10073">
    <property type="entry name" value="DNA MISMATCH REPAIR PROTEIN MLH, PMS, MUTL"/>
    <property type="match status" value="1"/>
</dbReference>
<dbReference type="SUPFAM" id="SSF54211">
    <property type="entry name" value="Ribosomal protein S5 domain 2-like"/>
    <property type="match status" value="1"/>
</dbReference>
<dbReference type="SUPFAM" id="SSF55874">
    <property type="entry name" value="ATPase domain of HSP90 chaperone/DNA topoisomerase II/histidine kinase"/>
    <property type="match status" value="1"/>
</dbReference>
<keyword evidence="2" id="KW-0227">DNA damage</keyword>
<dbReference type="Gene3D" id="3.30.565.10">
    <property type="entry name" value="Histidine kinase-like ATPase, C-terminal domain"/>
    <property type="match status" value="1"/>
</dbReference>
<dbReference type="EMBL" id="CABVLU010000001">
    <property type="protein sequence ID" value="VVT43832.1"/>
    <property type="molecule type" value="Genomic_DNA"/>
</dbReference>
<dbReference type="GO" id="GO:0005634">
    <property type="term" value="C:nucleus"/>
    <property type="evidence" value="ECO:0007669"/>
    <property type="project" value="UniProtKB-ARBA"/>
</dbReference>
<dbReference type="InterPro" id="IPR020568">
    <property type="entry name" value="Ribosomal_Su5_D2-typ_SF"/>
</dbReference>
<feature type="domain" description="DNA mismatch repair protein S5" evidence="4">
    <location>
        <begin position="216"/>
        <end position="342"/>
    </location>
</feature>
<keyword evidence="6" id="KW-1185">Reference proteome</keyword>
<dbReference type="GeneID" id="43578992"/>
<evidence type="ECO:0000259" key="4">
    <source>
        <dbReference type="SMART" id="SM01340"/>
    </source>
</evidence>
<dbReference type="PANTHER" id="PTHR10073:SF12">
    <property type="entry name" value="DNA MISMATCH REPAIR PROTEIN MLH1"/>
    <property type="match status" value="1"/>
</dbReference>
<evidence type="ECO:0000256" key="1">
    <source>
        <dbReference type="ARBA" id="ARBA00006082"/>
    </source>
</evidence>
<dbReference type="GO" id="GO:0016887">
    <property type="term" value="F:ATP hydrolysis activity"/>
    <property type="evidence" value="ECO:0007669"/>
    <property type="project" value="InterPro"/>
</dbReference>
<dbReference type="NCBIfam" id="TIGR00585">
    <property type="entry name" value="mutl"/>
    <property type="match status" value="1"/>
</dbReference>
<dbReference type="Gene3D" id="3.30.230.10">
    <property type="match status" value="1"/>
</dbReference>
<dbReference type="InterPro" id="IPR014721">
    <property type="entry name" value="Ribsml_uS5_D2-typ_fold_subgr"/>
</dbReference>
<evidence type="ECO:0000313" key="5">
    <source>
        <dbReference type="EMBL" id="VVT43832.1"/>
    </source>
</evidence>
<dbReference type="GO" id="GO:0006298">
    <property type="term" value="P:mismatch repair"/>
    <property type="evidence" value="ECO:0007669"/>
    <property type="project" value="InterPro"/>
</dbReference>
<dbReference type="FunFam" id="3.30.565.10:FF:000017">
    <property type="entry name" value="PMS1 homolog 1, mismatch repair system component"/>
    <property type="match status" value="1"/>
</dbReference>
<dbReference type="GO" id="GO:0032300">
    <property type="term" value="C:mismatch repair complex"/>
    <property type="evidence" value="ECO:0007669"/>
    <property type="project" value="InterPro"/>
</dbReference>
<dbReference type="AlphaFoldDB" id="A0A5E8B2I4"/>
<dbReference type="PROSITE" id="PS00058">
    <property type="entry name" value="DNA_MISMATCH_REPAIR_1"/>
    <property type="match status" value="1"/>
</dbReference>
<dbReference type="InterPro" id="IPR013507">
    <property type="entry name" value="DNA_mismatch_S5_2-like"/>
</dbReference>
<dbReference type="GO" id="GO:0005524">
    <property type="term" value="F:ATP binding"/>
    <property type="evidence" value="ECO:0007669"/>
    <property type="project" value="InterPro"/>
</dbReference>
<dbReference type="InterPro" id="IPR014762">
    <property type="entry name" value="DNA_mismatch_repair_CS"/>
</dbReference>
<dbReference type="InterPro" id="IPR002099">
    <property type="entry name" value="MutL/Mlh/PMS"/>
</dbReference>
<dbReference type="InterPro" id="IPR036890">
    <property type="entry name" value="HATPase_C_sf"/>
</dbReference>
<accession>A0A5E8B2I4</accession>